<feature type="transmembrane region" description="Helical" evidence="2">
    <location>
        <begin position="473"/>
        <end position="492"/>
    </location>
</feature>
<proteinExistence type="predicted"/>
<evidence type="ECO:0000256" key="2">
    <source>
        <dbReference type="SAM" id="Phobius"/>
    </source>
</evidence>
<feature type="region of interest" description="Disordered" evidence="1">
    <location>
        <begin position="223"/>
        <end position="269"/>
    </location>
</feature>
<feature type="transmembrane region" description="Helical" evidence="2">
    <location>
        <begin position="337"/>
        <end position="359"/>
    </location>
</feature>
<feature type="transmembrane region" description="Helical" evidence="2">
    <location>
        <begin position="400"/>
        <end position="421"/>
    </location>
</feature>
<dbReference type="AlphaFoldDB" id="L7JZ53"/>
<dbReference type="VEuPathDB" id="MicrosporidiaDB:THOM_0702"/>
<reference evidence="3 4" key="1">
    <citation type="journal article" date="2012" name="PLoS Pathog.">
        <title>The genome of the obligate intracellular parasite Trachipleistophora hominis: new insights into microsporidian genome dynamics and reductive evolution.</title>
        <authorList>
            <person name="Heinz E."/>
            <person name="Williams T.A."/>
            <person name="Nakjang S."/>
            <person name="Noel C.J."/>
            <person name="Swan D.C."/>
            <person name="Goldberg A.V."/>
            <person name="Harris S.R."/>
            <person name="Weinmaier T."/>
            <person name="Markert S."/>
            <person name="Becher D."/>
            <person name="Bernhardt J."/>
            <person name="Dagan T."/>
            <person name="Hacker C."/>
            <person name="Lucocq J.M."/>
            <person name="Schweder T."/>
            <person name="Rattei T."/>
            <person name="Hall N."/>
            <person name="Hirt R.P."/>
            <person name="Embley T.M."/>
        </authorList>
    </citation>
    <scope>NUCLEOTIDE SEQUENCE [LARGE SCALE GENOMIC DNA]</scope>
</reference>
<dbReference type="Proteomes" id="UP000011185">
    <property type="component" value="Unassembled WGS sequence"/>
</dbReference>
<keyword evidence="4" id="KW-1185">Reference proteome</keyword>
<dbReference type="EMBL" id="JH993855">
    <property type="protein sequence ID" value="ELQ76326.1"/>
    <property type="molecule type" value="Genomic_DNA"/>
</dbReference>
<evidence type="ECO:0000313" key="3">
    <source>
        <dbReference type="EMBL" id="ELQ76326.1"/>
    </source>
</evidence>
<protein>
    <submittedName>
        <fullName evidence="3">Putative transporter</fullName>
    </submittedName>
</protein>
<dbReference type="HOGENOM" id="CLU_467850_0_0_1"/>
<feature type="transmembrane region" description="Helical" evidence="2">
    <location>
        <begin position="504"/>
        <end position="525"/>
    </location>
</feature>
<feature type="transmembrane region" description="Helical" evidence="2">
    <location>
        <begin position="442"/>
        <end position="467"/>
    </location>
</feature>
<organism evidence="3 4">
    <name type="scientific">Trachipleistophora hominis</name>
    <name type="common">Microsporidian parasite</name>
    <dbReference type="NCBI Taxonomy" id="72359"/>
    <lineage>
        <taxon>Eukaryota</taxon>
        <taxon>Fungi</taxon>
        <taxon>Fungi incertae sedis</taxon>
        <taxon>Microsporidia</taxon>
        <taxon>Pleistophoridae</taxon>
        <taxon>Trachipleistophora</taxon>
    </lineage>
</organism>
<feature type="compositionally biased region" description="Basic and acidic residues" evidence="1">
    <location>
        <begin position="227"/>
        <end position="266"/>
    </location>
</feature>
<dbReference type="InParanoid" id="L7JZ53"/>
<sequence length="613" mass="67947">MSAPENKPPTYVIKEHRVQIGERGAEKDIKVPYTVLEGGTVILVLGELHGSSRAVLEGMCNSVACLDDVQHFIEESGHSKKSAIKKIILDSRVSVHSTSSIFNILYFANNQHSNVDAKMQRTQMLLEQLGLSACFYMNCSELNKLYHTLVAMGVFVMQGYDVFFLDDAFCGMSECECEKLVIIAEELAKYYGVLFVVGSDGYGGGGALEEVYEGMGCDEGTAGDTTVHSKDDKTGHSKDDKTGHSKDDKTVHSKDDKTGHSKDDKTGSTSVNRKCFKALVVRDSAAELRNISGLSRVIKDVVARNENAARLSDGRSARLKKDEKILKSLLRGITGNFRPLCVAFQVFLILIIFVGVALLKNSSDQFKIELLVRNTAGGERADIKDALTPAFLEKEHGTNGLVLCASLISFAVPLVPFFALRRNVEVLFADCVHSKRIISLNVLARMLHECALCACFSLIMCVMSALLLSLSPVFSFLFVLVSLVSARLFCLVCADLRFSVAGRFLLYACSFAPAVLYPFLLAYPLSHDVHKFIAFLPQVSVLRYMHAVLYTAIRPALAHEHRKVFDTFLNALYFPTIGDYRVGLIVLFLYLAVLWMIAFFVMKNKLRRAFRVK</sequence>
<keyword evidence="2" id="KW-0812">Transmembrane</keyword>
<keyword evidence="2" id="KW-1133">Transmembrane helix</keyword>
<accession>L7JZ53</accession>
<name>L7JZ53_TRAHO</name>
<dbReference type="OMA" id="VHKFIAF"/>
<evidence type="ECO:0000313" key="4">
    <source>
        <dbReference type="Proteomes" id="UP000011185"/>
    </source>
</evidence>
<keyword evidence="2" id="KW-0472">Membrane</keyword>
<feature type="transmembrane region" description="Helical" evidence="2">
    <location>
        <begin position="582"/>
        <end position="601"/>
    </location>
</feature>
<gene>
    <name evidence="3" type="ORF">THOM_0702</name>
</gene>
<dbReference type="OrthoDB" id="10428619at2759"/>
<evidence type="ECO:0000256" key="1">
    <source>
        <dbReference type="SAM" id="MobiDB-lite"/>
    </source>
</evidence>